<accession>A0AC35G928</accession>
<dbReference type="Proteomes" id="UP000887580">
    <property type="component" value="Unplaced"/>
</dbReference>
<evidence type="ECO:0000313" key="2">
    <source>
        <dbReference type="WBParaSite" id="PS1159_v2.g2939.t1"/>
    </source>
</evidence>
<proteinExistence type="predicted"/>
<protein>
    <submittedName>
        <fullName evidence="2">Uncharacterized protein</fullName>
    </submittedName>
</protein>
<evidence type="ECO:0000313" key="1">
    <source>
        <dbReference type="Proteomes" id="UP000887580"/>
    </source>
</evidence>
<organism evidence="1 2">
    <name type="scientific">Panagrolaimus sp. PS1159</name>
    <dbReference type="NCBI Taxonomy" id="55785"/>
    <lineage>
        <taxon>Eukaryota</taxon>
        <taxon>Metazoa</taxon>
        <taxon>Ecdysozoa</taxon>
        <taxon>Nematoda</taxon>
        <taxon>Chromadorea</taxon>
        <taxon>Rhabditida</taxon>
        <taxon>Tylenchina</taxon>
        <taxon>Panagrolaimomorpha</taxon>
        <taxon>Panagrolaimoidea</taxon>
        <taxon>Panagrolaimidae</taxon>
        <taxon>Panagrolaimus</taxon>
    </lineage>
</organism>
<sequence length="136" mass="15587">MLFILIILLLSTLLQNSIQQFRIPFELDTEISTITCRKCVQLWTADPNADNNPLSCGVHSETCTGNACFMRQCKRCGIYQYISGCVRLTDWQMRDLQISRQKVELLNTRAGASMLCEDNANHTTCICNSRHRYVFT</sequence>
<name>A0AC35G928_9BILA</name>
<dbReference type="WBParaSite" id="PS1159_v2.g2939.t1">
    <property type="protein sequence ID" value="PS1159_v2.g2939.t1"/>
    <property type="gene ID" value="PS1159_v2.g2939"/>
</dbReference>
<reference evidence="2" key="1">
    <citation type="submission" date="2022-11" db="UniProtKB">
        <authorList>
            <consortium name="WormBaseParasite"/>
        </authorList>
    </citation>
    <scope>IDENTIFICATION</scope>
</reference>